<protein>
    <recommendedName>
        <fullName evidence="8">Auxin response factor</fullName>
    </recommendedName>
</protein>
<dbReference type="AlphaFoldDB" id="A0A7J6WH01"/>
<dbReference type="PROSITE" id="PS51745">
    <property type="entry name" value="PB1"/>
    <property type="match status" value="1"/>
</dbReference>
<dbReference type="InterPro" id="IPR053793">
    <property type="entry name" value="PB1-like"/>
</dbReference>
<dbReference type="InterPro" id="IPR015300">
    <property type="entry name" value="DNA-bd_pseudobarrel_sf"/>
</dbReference>
<dbReference type="InterPro" id="IPR044835">
    <property type="entry name" value="ARF_plant"/>
</dbReference>
<feature type="domain" description="PB1" evidence="10">
    <location>
        <begin position="599"/>
        <end position="680"/>
    </location>
</feature>
<evidence type="ECO:0000259" key="10">
    <source>
        <dbReference type="PROSITE" id="PS51745"/>
    </source>
</evidence>
<evidence type="ECO:0000256" key="6">
    <source>
        <dbReference type="ARBA" id="ARBA00023242"/>
    </source>
</evidence>
<accession>A0A7J6WH01</accession>
<organism evidence="11 12">
    <name type="scientific">Thalictrum thalictroides</name>
    <name type="common">Rue-anemone</name>
    <name type="synonym">Anemone thalictroides</name>
    <dbReference type="NCBI Taxonomy" id="46969"/>
    <lineage>
        <taxon>Eukaryota</taxon>
        <taxon>Viridiplantae</taxon>
        <taxon>Streptophyta</taxon>
        <taxon>Embryophyta</taxon>
        <taxon>Tracheophyta</taxon>
        <taxon>Spermatophyta</taxon>
        <taxon>Magnoliopsida</taxon>
        <taxon>Ranunculales</taxon>
        <taxon>Ranunculaceae</taxon>
        <taxon>Thalictroideae</taxon>
        <taxon>Thalictrum</taxon>
    </lineage>
</organism>
<dbReference type="Pfam" id="PF06507">
    <property type="entry name" value="ARF_AD"/>
    <property type="match status" value="1"/>
</dbReference>
<evidence type="ECO:0000256" key="8">
    <source>
        <dbReference type="RuleBase" id="RU004561"/>
    </source>
</evidence>
<dbReference type="InterPro" id="IPR003340">
    <property type="entry name" value="B3_DNA-bd"/>
</dbReference>
<sequence>MAYSDNYRGSSISQSNFSGDKLETGFGGDELYTELWKACAGPLVDVPRIGERVFYFPQGHMEQLQASTNQELSETIPLFNHFNLYPKILCRVVHIQLLAEQESDEVYAQITLQPEPDQNEPKSPDPIPEELQRPIVHSFCKILTASDTSTHGGFSVLRKHANESLPPLDMTQSPPTQDLIAKDLHGYEWRFKHIFRGHPRRHLLTTGWSTFVTSKRLVAGDAFVFLRGENGDLRVGVRRLARQPSCMPSSVISSQSMHLGVLATASHALSTHTLFIVSYKPRTSQFIISLNKYLEAVDHGFTVGMRFKMRFEGEDSPERRFTGTIVGTGDISPQWKESKWRSLKVQWDEHASIQRPERVCPWEIEPFVASSPPSNLIQSTIIKNKRPRQSVDHPICDTTSSAASAFWYPKSNPSHDLVGLSGPEVQSSESQVVWPPRQKEGSFFNNNSTCSSKNPPDGGWPSPVTKVSLNLFQDVNKDDKTVPTWGLSGYSVHDQARKPNDFPVINGPVETGRKPELTGGCRLFGIELTNNSRAPPPVNVPRNQTVITSAGIEEVVQAPIYGAVSNRQPEISKVSGEQDQDLLQVSPKESQTKASTCTRTRTKVHMQGIAVGRAVDLTALQGYDQLIKELEGMFEIKGELCPRDKWEVVFTDDEGDMMLVGDDPWPEFCKMVKKIYIYLSQDVKKMTTRIKLPSSSLEDEGTVISLDSELKRET</sequence>
<comment type="caution">
    <text evidence="11">The sequence shown here is derived from an EMBL/GenBank/DDBJ whole genome shotgun (WGS) entry which is preliminary data.</text>
</comment>
<dbReference type="GO" id="GO:0003677">
    <property type="term" value="F:DNA binding"/>
    <property type="evidence" value="ECO:0007669"/>
    <property type="project" value="UniProtKB-KW"/>
</dbReference>
<evidence type="ECO:0000256" key="5">
    <source>
        <dbReference type="ARBA" id="ARBA00023163"/>
    </source>
</evidence>
<dbReference type="FunFam" id="2.40.330.10:FF:000001">
    <property type="entry name" value="Auxin response factor"/>
    <property type="match status" value="1"/>
</dbReference>
<proteinExistence type="inferred from homology"/>
<dbReference type="PANTHER" id="PTHR31384">
    <property type="entry name" value="AUXIN RESPONSE FACTOR 4-RELATED"/>
    <property type="match status" value="1"/>
</dbReference>
<dbReference type="OrthoDB" id="1050118at2759"/>
<evidence type="ECO:0000256" key="2">
    <source>
        <dbReference type="ARBA" id="ARBA00007853"/>
    </source>
</evidence>
<keyword evidence="6 8" id="KW-0539">Nucleus</keyword>
<dbReference type="Pfam" id="PF02309">
    <property type="entry name" value="AUX_IAA"/>
    <property type="match status" value="1"/>
</dbReference>
<feature type="domain" description="TF-B3" evidence="9">
    <location>
        <begin position="139"/>
        <end position="241"/>
    </location>
</feature>
<dbReference type="Gene3D" id="3.10.20.90">
    <property type="entry name" value="Phosphatidylinositol 3-kinase Catalytic Subunit, Chain A, domain 1"/>
    <property type="match status" value="1"/>
</dbReference>
<dbReference type="FunFam" id="3.10.20.90:FF:000047">
    <property type="entry name" value="Auxin response factor"/>
    <property type="match status" value="1"/>
</dbReference>
<evidence type="ECO:0000256" key="1">
    <source>
        <dbReference type="ARBA" id="ARBA00004123"/>
    </source>
</evidence>
<reference evidence="11 12" key="1">
    <citation type="submission" date="2020-06" db="EMBL/GenBank/DDBJ databases">
        <title>Transcriptomic and genomic resources for Thalictrum thalictroides and T. hernandezii: Facilitating candidate gene discovery in an emerging model plant lineage.</title>
        <authorList>
            <person name="Arias T."/>
            <person name="Riano-Pachon D.M."/>
            <person name="Di Stilio V.S."/>
        </authorList>
    </citation>
    <scope>NUCLEOTIDE SEQUENCE [LARGE SCALE GENOMIC DNA]</scope>
    <source>
        <strain evidence="12">cv. WT478/WT964</strain>
        <tissue evidence="11">Leaves</tissue>
    </source>
</reference>
<keyword evidence="5 8" id="KW-0804">Transcription</keyword>
<evidence type="ECO:0000259" key="9">
    <source>
        <dbReference type="PROSITE" id="PS50863"/>
    </source>
</evidence>
<comment type="similarity">
    <text evidence="2 8">Belongs to the ARF family.</text>
</comment>
<evidence type="ECO:0000313" key="11">
    <source>
        <dbReference type="EMBL" id="KAF5196197.1"/>
    </source>
</evidence>
<dbReference type="GO" id="GO:0005634">
    <property type="term" value="C:nucleus"/>
    <property type="evidence" value="ECO:0007669"/>
    <property type="project" value="UniProtKB-SubCell"/>
</dbReference>
<dbReference type="EMBL" id="JABWDY010016301">
    <property type="protein sequence ID" value="KAF5196197.1"/>
    <property type="molecule type" value="Genomic_DNA"/>
</dbReference>
<dbReference type="SUPFAM" id="SSF54277">
    <property type="entry name" value="CAD &amp; PB1 domains"/>
    <property type="match status" value="1"/>
</dbReference>
<evidence type="ECO:0000313" key="12">
    <source>
        <dbReference type="Proteomes" id="UP000554482"/>
    </source>
</evidence>
<dbReference type="SUPFAM" id="SSF101936">
    <property type="entry name" value="DNA-binding pseudobarrel domain"/>
    <property type="match status" value="1"/>
</dbReference>
<dbReference type="Proteomes" id="UP000554482">
    <property type="component" value="Unassembled WGS sequence"/>
</dbReference>
<keyword evidence="7 8" id="KW-0927">Auxin signaling pathway</keyword>
<evidence type="ECO:0000256" key="3">
    <source>
        <dbReference type="ARBA" id="ARBA00023015"/>
    </source>
</evidence>
<comment type="subcellular location">
    <subcellularLocation>
        <location evidence="1 8">Nucleus</location>
    </subcellularLocation>
</comment>
<dbReference type="InterPro" id="IPR033389">
    <property type="entry name" value="AUX/IAA_dom"/>
</dbReference>
<dbReference type="GO" id="GO:0006355">
    <property type="term" value="P:regulation of DNA-templated transcription"/>
    <property type="evidence" value="ECO:0007669"/>
    <property type="project" value="InterPro"/>
</dbReference>
<gene>
    <name evidence="11" type="ORF">FRX31_014215</name>
</gene>
<dbReference type="SMART" id="SM01019">
    <property type="entry name" value="B3"/>
    <property type="match status" value="1"/>
</dbReference>
<keyword evidence="3 8" id="KW-0805">Transcription regulation</keyword>
<dbReference type="PROSITE" id="PS50863">
    <property type="entry name" value="B3"/>
    <property type="match status" value="1"/>
</dbReference>
<evidence type="ECO:0000256" key="4">
    <source>
        <dbReference type="ARBA" id="ARBA00023125"/>
    </source>
</evidence>
<dbReference type="CDD" id="cd10017">
    <property type="entry name" value="B3_DNA"/>
    <property type="match status" value="1"/>
</dbReference>
<evidence type="ECO:0000256" key="7">
    <source>
        <dbReference type="ARBA" id="ARBA00023294"/>
    </source>
</evidence>
<keyword evidence="4 8" id="KW-0238">DNA-binding</keyword>
<name>A0A7J6WH01_THATH</name>
<keyword evidence="12" id="KW-1185">Reference proteome</keyword>
<dbReference type="Gene3D" id="2.30.30.1040">
    <property type="match status" value="1"/>
</dbReference>
<dbReference type="Pfam" id="PF02362">
    <property type="entry name" value="B3"/>
    <property type="match status" value="1"/>
</dbReference>
<dbReference type="FunFam" id="2.30.30.1040:FF:000001">
    <property type="entry name" value="Auxin response factor"/>
    <property type="match status" value="1"/>
</dbReference>
<dbReference type="PANTHER" id="PTHR31384:SF1">
    <property type="entry name" value="AUXIN RESPONSE FACTOR 9"/>
    <property type="match status" value="1"/>
</dbReference>
<comment type="function">
    <text evidence="8">Auxin response factors (ARFs) are transcriptional factors that bind specifically to the DNA sequence 5'-TGTCTC-3' found in the auxin-responsive promoter elements (AuxREs).</text>
</comment>
<dbReference type="Gene3D" id="2.40.330.10">
    <property type="entry name" value="DNA-binding pseudobarrel domain"/>
    <property type="match status" value="1"/>
</dbReference>
<dbReference type="GO" id="GO:0009734">
    <property type="term" value="P:auxin-activated signaling pathway"/>
    <property type="evidence" value="ECO:0007669"/>
    <property type="project" value="UniProtKB-KW"/>
</dbReference>
<comment type="subunit">
    <text evidence="8">Homodimers and heterodimers.</text>
</comment>
<dbReference type="InterPro" id="IPR010525">
    <property type="entry name" value="ARF_dom"/>
</dbReference>